<feature type="compositionally biased region" description="Basic and acidic residues" evidence="2">
    <location>
        <begin position="173"/>
        <end position="187"/>
    </location>
</feature>
<feature type="compositionally biased region" description="Basic and acidic residues" evidence="2">
    <location>
        <begin position="416"/>
        <end position="430"/>
    </location>
</feature>
<evidence type="ECO:0000313" key="3">
    <source>
        <dbReference type="EMBL" id="CAL5990783.1"/>
    </source>
</evidence>
<accession>A0ABP1HBJ3</accession>
<gene>
    <name evidence="3" type="ORF">HINF_LOCUS11615</name>
</gene>
<feature type="compositionally biased region" description="Polar residues" evidence="2">
    <location>
        <begin position="273"/>
        <end position="282"/>
    </location>
</feature>
<evidence type="ECO:0000256" key="1">
    <source>
        <dbReference type="SAM" id="Coils"/>
    </source>
</evidence>
<feature type="region of interest" description="Disordered" evidence="2">
    <location>
        <begin position="269"/>
        <end position="319"/>
    </location>
</feature>
<dbReference type="Proteomes" id="UP001642409">
    <property type="component" value="Unassembled WGS sequence"/>
</dbReference>
<proteinExistence type="predicted"/>
<evidence type="ECO:0000256" key="2">
    <source>
        <dbReference type="SAM" id="MobiDB-lite"/>
    </source>
</evidence>
<reference evidence="3 4" key="1">
    <citation type="submission" date="2024-07" db="EMBL/GenBank/DDBJ databases">
        <authorList>
            <person name="Akdeniz Z."/>
        </authorList>
    </citation>
    <scope>NUCLEOTIDE SEQUENCE [LARGE SCALE GENOMIC DNA]</scope>
</reference>
<dbReference type="EMBL" id="CAXDID020000026">
    <property type="protein sequence ID" value="CAL5990783.1"/>
    <property type="molecule type" value="Genomic_DNA"/>
</dbReference>
<sequence>MNICPAFSTEFKRFTLNQDLTNKYKNLNLSYFTTQLMSPNLKHLNPKHKLLQELFNENQLNEEETNILIQKSIIKDSKILQYSQSQLNKKIQDTKEMEKLLGETKLLSESAMIIINEAERINNESQMNINQRKKDKYLELQKQVEEMKQLKRAKQSQQEQVIAGDIDRIIQESKDKNQKGQDAEKVNELSLSQDTRRVEQPDDHKMRISKLKEEREAVDKMMQYFSKNELDELFNNKGQPRDNYDLRTEQLDQEALQQHVVAEDFPLKETLDNEQSSNSNLQGELDTSKAQNTEKSDESSVDPNYLTISQMQKSQHQKRLEEIKHEIMLVESMSQLSKDALLGNTNLFKKDKTINSQVTQPNIPNHLIMEDVKNESSKELNVPGLSLDPLKLEKRTKQSQQEQVIAGDIDRIIQESKDKNQKGQDTEKVNELSLSQDTRRVEQPDDHKMRISKLKEEREAVDKMMQYFSKNELDELFNNKGQPRDNYDLRTEQLDQEALQQHVVAEDFPLKETLDNEQSSNSNLQGELDTSKAQNTEKSDESSVDPNYLTISQMQKSQHQKRLEEIKHEIMLVESIAQQNQQYQLCITDEPLEITDEQMAPYTLKTFSHYITTLMPPVEPKQIIVLEQEYIQEFVLDPLTLVFDTESNYDIMNQQVNFGQVEQAKPLFFSSFAQLPLEREILIPQANYQWNVLYLSNSETKPSLAKWSICYKSKNAKPCQFTKANCFPQNHCT</sequence>
<feature type="region of interest" description="Disordered" evidence="2">
    <location>
        <begin position="173"/>
        <end position="209"/>
    </location>
</feature>
<name>A0ABP1HBJ3_9EUKA</name>
<organism evidence="3 4">
    <name type="scientific">Hexamita inflata</name>
    <dbReference type="NCBI Taxonomy" id="28002"/>
    <lineage>
        <taxon>Eukaryota</taxon>
        <taxon>Metamonada</taxon>
        <taxon>Diplomonadida</taxon>
        <taxon>Hexamitidae</taxon>
        <taxon>Hexamitinae</taxon>
        <taxon>Hexamita</taxon>
    </lineage>
</organism>
<keyword evidence="4" id="KW-1185">Reference proteome</keyword>
<feature type="compositionally biased region" description="Basic and acidic residues" evidence="2">
    <location>
        <begin position="437"/>
        <end position="452"/>
    </location>
</feature>
<comment type="caution">
    <text evidence="3">The sequence shown here is derived from an EMBL/GenBank/DDBJ whole genome shotgun (WGS) entry which is preliminary data.</text>
</comment>
<feature type="compositionally biased region" description="Basic and acidic residues" evidence="2">
    <location>
        <begin position="194"/>
        <end position="209"/>
    </location>
</feature>
<feature type="region of interest" description="Disordered" evidence="2">
    <location>
        <begin position="416"/>
        <end position="452"/>
    </location>
</feature>
<feature type="region of interest" description="Disordered" evidence="2">
    <location>
        <begin position="512"/>
        <end position="550"/>
    </location>
</feature>
<protein>
    <submittedName>
        <fullName evidence="3">Hypothetical_protein</fullName>
    </submittedName>
</protein>
<feature type="coiled-coil region" evidence="1">
    <location>
        <begin position="130"/>
        <end position="160"/>
    </location>
</feature>
<feature type="compositionally biased region" description="Polar residues" evidence="2">
    <location>
        <begin position="516"/>
        <end position="525"/>
    </location>
</feature>
<keyword evidence="1" id="KW-0175">Coiled coil</keyword>
<evidence type="ECO:0000313" key="4">
    <source>
        <dbReference type="Proteomes" id="UP001642409"/>
    </source>
</evidence>